<protein>
    <submittedName>
        <fullName evidence="2">Uncharacterized protein</fullName>
    </submittedName>
</protein>
<name>A0ABP0BR25_9PEZI</name>
<evidence type="ECO:0000313" key="2">
    <source>
        <dbReference type="EMBL" id="CAK7221966.1"/>
    </source>
</evidence>
<evidence type="ECO:0000256" key="1">
    <source>
        <dbReference type="SAM" id="MobiDB-lite"/>
    </source>
</evidence>
<sequence>MTVVATSNGAACNDNFLRASFDGTTGRASSSRTGSSHSHSNGRFSKDSRWRPTSAKSSRSADRVRRRSPSPLFNPFARVSRHKDEMGNMRASTSNGRRTSYSRRGSLSSGTAPPPLTREEFEALPVAIQRKAQRQADGGTAQ</sequence>
<proteinExistence type="predicted"/>
<keyword evidence="3" id="KW-1185">Reference proteome</keyword>
<organism evidence="2 3">
    <name type="scientific">Sporothrix bragantina</name>
    <dbReference type="NCBI Taxonomy" id="671064"/>
    <lineage>
        <taxon>Eukaryota</taxon>
        <taxon>Fungi</taxon>
        <taxon>Dikarya</taxon>
        <taxon>Ascomycota</taxon>
        <taxon>Pezizomycotina</taxon>
        <taxon>Sordariomycetes</taxon>
        <taxon>Sordariomycetidae</taxon>
        <taxon>Ophiostomatales</taxon>
        <taxon>Ophiostomataceae</taxon>
        <taxon>Sporothrix</taxon>
    </lineage>
</organism>
<reference evidence="2 3" key="1">
    <citation type="submission" date="2024-01" db="EMBL/GenBank/DDBJ databases">
        <authorList>
            <person name="Allen C."/>
            <person name="Tagirdzhanova G."/>
        </authorList>
    </citation>
    <scope>NUCLEOTIDE SEQUENCE [LARGE SCALE GENOMIC DNA]</scope>
</reference>
<gene>
    <name evidence="2" type="ORF">SBRCBS47491_004707</name>
</gene>
<comment type="caution">
    <text evidence="2">The sequence shown here is derived from an EMBL/GenBank/DDBJ whole genome shotgun (WGS) entry which is preliminary data.</text>
</comment>
<evidence type="ECO:0000313" key="3">
    <source>
        <dbReference type="Proteomes" id="UP001642406"/>
    </source>
</evidence>
<feature type="region of interest" description="Disordered" evidence="1">
    <location>
        <begin position="14"/>
        <end position="142"/>
    </location>
</feature>
<dbReference type="EMBL" id="CAWUHC010000037">
    <property type="protein sequence ID" value="CAK7221966.1"/>
    <property type="molecule type" value="Genomic_DNA"/>
</dbReference>
<dbReference type="Proteomes" id="UP001642406">
    <property type="component" value="Unassembled WGS sequence"/>
</dbReference>
<feature type="compositionally biased region" description="Polar residues" evidence="1">
    <location>
        <begin position="90"/>
        <end position="111"/>
    </location>
</feature>
<accession>A0ABP0BR25</accession>
<feature type="compositionally biased region" description="Low complexity" evidence="1">
    <location>
        <begin position="23"/>
        <end position="39"/>
    </location>
</feature>